<evidence type="ECO:0008006" key="4">
    <source>
        <dbReference type="Google" id="ProtNLM"/>
    </source>
</evidence>
<accession>A0A928GGB8</accession>
<sequence length="268" mass="30284">MKKLSILLCALLFTAINALADGYETLCFSGKMGGKISFIIAFDYHDFNESRPSGYIYYPNAKNPSPILIVGTHFEEDGVFVFNEYQPDGTISGTMHFKVDGFDEATGPYIVDGEWTNPVNHKSFALKDIRSYNYYHGMSYAPEWFDHPVYQRADPSKIGKRYSYKQWHAGYNDYMGGHVSFHGAGKNKVAFEICNAPNNIAEGKSAPGRPAVLEDNHFKYDNVNECGYGFECEIYEKYLVITSTTEPNTFNCFGAFTTFEGVYIKVED</sequence>
<keyword evidence="1" id="KW-0732">Signal</keyword>
<feature type="signal peptide" evidence="1">
    <location>
        <begin position="1"/>
        <end position="20"/>
    </location>
</feature>
<comment type="caution">
    <text evidence="2">The sequence shown here is derived from an EMBL/GenBank/DDBJ whole genome shotgun (WGS) entry which is preliminary data.</text>
</comment>
<feature type="chain" id="PRO_5037462487" description="Lipoprotein" evidence="1">
    <location>
        <begin position="21"/>
        <end position="268"/>
    </location>
</feature>
<name>A0A928GGB8_XYLRU</name>
<gene>
    <name evidence="2" type="ORF">E7102_01300</name>
</gene>
<evidence type="ECO:0000256" key="1">
    <source>
        <dbReference type="SAM" id="SignalP"/>
    </source>
</evidence>
<reference evidence="2" key="1">
    <citation type="submission" date="2019-04" db="EMBL/GenBank/DDBJ databases">
        <title>Evolution of Biomass-Degrading Anaerobic Consortia Revealed by Metagenomics.</title>
        <authorList>
            <person name="Peng X."/>
        </authorList>
    </citation>
    <scope>NUCLEOTIDE SEQUENCE</scope>
    <source>
        <strain evidence="2">SIG141</strain>
    </source>
</reference>
<organism evidence="2 3">
    <name type="scientific">Xylanibacter ruminicola</name>
    <name type="common">Prevotella ruminicola</name>
    <dbReference type="NCBI Taxonomy" id="839"/>
    <lineage>
        <taxon>Bacteria</taxon>
        <taxon>Pseudomonadati</taxon>
        <taxon>Bacteroidota</taxon>
        <taxon>Bacteroidia</taxon>
        <taxon>Bacteroidales</taxon>
        <taxon>Prevotellaceae</taxon>
        <taxon>Xylanibacter</taxon>
    </lineage>
</organism>
<evidence type="ECO:0000313" key="3">
    <source>
        <dbReference type="Proteomes" id="UP000763088"/>
    </source>
</evidence>
<protein>
    <recommendedName>
        <fullName evidence="4">Lipoprotein</fullName>
    </recommendedName>
</protein>
<evidence type="ECO:0000313" key="2">
    <source>
        <dbReference type="EMBL" id="MBE6265099.1"/>
    </source>
</evidence>
<dbReference type="Proteomes" id="UP000763088">
    <property type="component" value="Unassembled WGS sequence"/>
</dbReference>
<dbReference type="EMBL" id="SUYD01000001">
    <property type="protein sequence ID" value="MBE6265099.1"/>
    <property type="molecule type" value="Genomic_DNA"/>
</dbReference>
<proteinExistence type="predicted"/>
<dbReference type="AlphaFoldDB" id="A0A928GGB8"/>